<comment type="caution">
    <text evidence="4">The sequence shown here is derived from an EMBL/GenBank/DDBJ whole genome shotgun (WGS) entry which is preliminary data.</text>
</comment>
<dbReference type="InterPro" id="IPR022212">
    <property type="entry name" value="DUF3741"/>
</dbReference>
<keyword evidence="5" id="KW-1185">Reference proteome</keyword>
<evidence type="ECO:0000259" key="3">
    <source>
        <dbReference type="Pfam" id="PF14309"/>
    </source>
</evidence>
<accession>A0AAN8V3Q2</accession>
<feature type="domain" description="DUF3741" evidence="2">
    <location>
        <begin position="173"/>
        <end position="211"/>
    </location>
</feature>
<sequence>YMWGIFQILDYHNWHNVKKILAHKKHRRVKRASDVNSNASEEHFYEYEKHEDYADDTLVHGTENSTKTSKTGKRFGKGRIKALLARRMSREKKHKPPILNLSMQPKLLHTYSIHHLEPSDNHLDGSSCRGRCVDESRNTDGKSFTMSGKYLGHELIQEFDKASETLINLNPGDGRKLNKDRSGWSSRLSLNALEIFKVNKDLFLQILHDSDPDIMHCINSLENSDRKYGLTKSGSFPSKDLSHFNCGKPSTLETKLNESWLFPKGEKPSTANLVDDENVGFVFRRAKSMPLVSTDVLSDPERNQEVINRFKDIIKKGAIQSDNQSRNVRNLTARDAFENDQQGHLSSTDREGITEVCNDVGKRRLHRRTMSLHDSMDKYTQLYEISFGKETKASHLSRSLKMRNEIGASKAGCSKRSLSLSELEYPSSLQYEVYQDAFQSGRSISAFLDCKVGIKDDGCMELKPVTMSRTPYATLDVIEECTAVEEISTPKTHHSSGLEMDKVNDGTVLVDDLKERIDDLRTEKGECSEQQDTQDSKNVGSELQSPLPDSVLDFFSEDNITTHAIFPTIEDLQPKYQCIEGQNPFICSMESPAKVGNGDLKGNNQFVEVEVSRKDYAVFNCIKDILELSGFLQSDNFDAWYSQDQPLDPSIFEEMEACLEKESECYGEEVVANSEHHLLFDLINEVLLEIYARSLNYWPNALSSSCHIHPTPRGDHILEEVWKGISWSLISAAEIGQSLDSIMAVDFAKSNGWMNLQLESECVALDLEELIFDELLDEILQS</sequence>
<name>A0AAN8V3Q2_9MAGN</name>
<dbReference type="InterPro" id="IPR025486">
    <property type="entry name" value="DUF4378"/>
</dbReference>
<reference evidence="4 5" key="1">
    <citation type="submission" date="2023-12" db="EMBL/GenBank/DDBJ databases">
        <title>A high-quality genome assembly for Dillenia turbinata (Dilleniales).</title>
        <authorList>
            <person name="Chanderbali A."/>
        </authorList>
    </citation>
    <scope>NUCLEOTIDE SEQUENCE [LARGE SCALE GENOMIC DNA]</scope>
    <source>
        <strain evidence="4">LSX21</strain>
        <tissue evidence="4">Leaf</tissue>
    </source>
</reference>
<evidence type="ECO:0000313" key="4">
    <source>
        <dbReference type="EMBL" id="KAK6926965.1"/>
    </source>
</evidence>
<feature type="non-terminal residue" evidence="4">
    <location>
        <position position="1"/>
    </location>
</feature>
<protein>
    <recommendedName>
        <fullName evidence="6">DUF4378 domain-containing protein</fullName>
    </recommendedName>
</protein>
<dbReference type="AlphaFoldDB" id="A0AAN8V3Q2"/>
<dbReference type="InterPro" id="IPR044257">
    <property type="entry name" value="TRM32-like"/>
</dbReference>
<dbReference type="PANTHER" id="PTHR47071:SF2">
    <property type="entry name" value="PROTEIN TRM32"/>
    <property type="match status" value="1"/>
</dbReference>
<feature type="domain" description="DUF4378" evidence="3">
    <location>
        <begin position="622"/>
        <end position="778"/>
    </location>
</feature>
<feature type="compositionally biased region" description="Polar residues" evidence="1">
    <location>
        <begin position="528"/>
        <end position="544"/>
    </location>
</feature>
<proteinExistence type="predicted"/>
<evidence type="ECO:0008006" key="6">
    <source>
        <dbReference type="Google" id="ProtNLM"/>
    </source>
</evidence>
<dbReference type="Proteomes" id="UP001370490">
    <property type="component" value="Unassembled WGS sequence"/>
</dbReference>
<evidence type="ECO:0000259" key="2">
    <source>
        <dbReference type="Pfam" id="PF12552"/>
    </source>
</evidence>
<dbReference type="EMBL" id="JBAMMX010000015">
    <property type="protein sequence ID" value="KAK6926965.1"/>
    <property type="molecule type" value="Genomic_DNA"/>
</dbReference>
<feature type="region of interest" description="Disordered" evidence="1">
    <location>
        <begin position="522"/>
        <end position="544"/>
    </location>
</feature>
<evidence type="ECO:0000256" key="1">
    <source>
        <dbReference type="SAM" id="MobiDB-lite"/>
    </source>
</evidence>
<evidence type="ECO:0000313" key="5">
    <source>
        <dbReference type="Proteomes" id="UP001370490"/>
    </source>
</evidence>
<organism evidence="4 5">
    <name type="scientific">Dillenia turbinata</name>
    <dbReference type="NCBI Taxonomy" id="194707"/>
    <lineage>
        <taxon>Eukaryota</taxon>
        <taxon>Viridiplantae</taxon>
        <taxon>Streptophyta</taxon>
        <taxon>Embryophyta</taxon>
        <taxon>Tracheophyta</taxon>
        <taxon>Spermatophyta</taxon>
        <taxon>Magnoliopsida</taxon>
        <taxon>eudicotyledons</taxon>
        <taxon>Gunneridae</taxon>
        <taxon>Pentapetalae</taxon>
        <taxon>Dilleniales</taxon>
        <taxon>Dilleniaceae</taxon>
        <taxon>Dillenia</taxon>
    </lineage>
</organism>
<dbReference type="PANTHER" id="PTHR47071">
    <property type="entry name" value="PROTEIN TRM32"/>
    <property type="match status" value="1"/>
</dbReference>
<dbReference type="Pfam" id="PF14309">
    <property type="entry name" value="DUF4378"/>
    <property type="match status" value="1"/>
</dbReference>
<gene>
    <name evidence="4" type="ORF">RJ641_008684</name>
</gene>
<dbReference type="Pfam" id="PF12552">
    <property type="entry name" value="DUF3741"/>
    <property type="match status" value="1"/>
</dbReference>